<reference evidence="1" key="1">
    <citation type="submission" date="2020-08" db="EMBL/GenBank/DDBJ databases">
        <title>Spodoptera exigua strain:BAW_Kor-Di-RS1 Genome sequencing and assembly.</title>
        <authorList>
            <person name="Kim J."/>
            <person name="Nam H.Y."/>
            <person name="Kwon M."/>
            <person name="Choi J.H."/>
            <person name="Cho S.R."/>
            <person name="Kim G.-H."/>
        </authorList>
    </citation>
    <scope>NUCLEOTIDE SEQUENCE</scope>
    <source>
        <strain evidence="1">BAW_Kor-Di-RS1</strain>
        <tissue evidence="1">Whole-body</tissue>
    </source>
</reference>
<dbReference type="EMBL" id="JACKWZ010000047">
    <property type="protein sequence ID" value="KAF9419090.1"/>
    <property type="molecule type" value="Genomic_DNA"/>
</dbReference>
<keyword evidence="2" id="KW-1185">Reference proteome</keyword>
<dbReference type="AlphaFoldDB" id="A0A835GLX2"/>
<gene>
    <name evidence="1" type="ORF">HW555_004261</name>
</gene>
<comment type="caution">
    <text evidence="1">The sequence shown here is derived from an EMBL/GenBank/DDBJ whole genome shotgun (WGS) entry which is preliminary data.</text>
</comment>
<organism evidence="1 2">
    <name type="scientific">Spodoptera exigua</name>
    <name type="common">Beet armyworm</name>
    <name type="synonym">Noctua fulgens</name>
    <dbReference type="NCBI Taxonomy" id="7107"/>
    <lineage>
        <taxon>Eukaryota</taxon>
        <taxon>Metazoa</taxon>
        <taxon>Ecdysozoa</taxon>
        <taxon>Arthropoda</taxon>
        <taxon>Hexapoda</taxon>
        <taxon>Insecta</taxon>
        <taxon>Pterygota</taxon>
        <taxon>Neoptera</taxon>
        <taxon>Endopterygota</taxon>
        <taxon>Lepidoptera</taxon>
        <taxon>Glossata</taxon>
        <taxon>Ditrysia</taxon>
        <taxon>Noctuoidea</taxon>
        <taxon>Noctuidae</taxon>
        <taxon>Amphipyrinae</taxon>
        <taxon>Spodoptera</taxon>
    </lineage>
</organism>
<evidence type="ECO:0000313" key="1">
    <source>
        <dbReference type="EMBL" id="KAF9419090.1"/>
    </source>
</evidence>
<sequence>MTLLLIKIATPSSIFDLMTKEKRNENAILLSRVVQYIVDTKLRSKSRRALEDDLPLGKSKHFYDYEGYNAPKPALRNHEEGKMLKDNHAELVEKELKTALSHKKSALYDRPFVEKRGQNDYLVMRPDVVDPYVTVMPNQIYYAIEKSCVNWLDDCSLQGLRERLLRGSISYGKK</sequence>
<evidence type="ECO:0000313" key="2">
    <source>
        <dbReference type="Proteomes" id="UP000648187"/>
    </source>
</evidence>
<name>A0A835GLX2_SPOEX</name>
<protein>
    <submittedName>
        <fullName evidence="1">Uncharacterized protein</fullName>
    </submittedName>
</protein>
<dbReference type="Proteomes" id="UP000648187">
    <property type="component" value="Unassembled WGS sequence"/>
</dbReference>
<proteinExistence type="predicted"/>
<accession>A0A835GLX2</accession>